<keyword evidence="2" id="KW-1185">Reference proteome</keyword>
<dbReference type="EMBL" id="LVVM01001422">
    <property type="protein sequence ID" value="OJA18568.1"/>
    <property type="molecule type" value="Genomic_DNA"/>
</dbReference>
<accession>A0A1J8QYI9</accession>
<protein>
    <submittedName>
        <fullName evidence="1">Uncharacterized protein</fullName>
    </submittedName>
</protein>
<dbReference type="OrthoDB" id="10653770at2759"/>
<comment type="caution">
    <text evidence="1">The sequence shown here is derived from an EMBL/GenBank/DDBJ whole genome shotgun (WGS) entry which is preliminary data.</text>
</comment>
<name>A0A1J8QYI9_9AGAM</name>
<gene>
    <name evidence="1" type="ORF">AZE42_07881</name>
</gene>
<reference evidence="1 2" key="1">
    <citation type="submission" date="2016-03" db="EMBL/GenBank/DDBJ databases">
        <title>Comparative genomics of the ectomycorrhizal sister species Rhizopogon vinicolor and Rhizopogon vesiculosus (Basidiomycota: Boletales) reveals a divergence of the mating type B locus.</title>
        <authorList>
            <person name="Mujic A.B."/>
            <person name="Kuo A."/>
            <person name="Tritt A."/>
            <person name="Lipzen A."/>
            <person name="Chen C."/>
            <person name="Johnson J."/>
            <person name="Sharma A."/>
            <person name="Barry K."/>
            <person name="Grigoriev I.V."/>
            <person name="Spatafora J.W."/>
        </authorList>
    </citation>
    <scope>NUCLEOTIDE SEQUENCE [LARGE SCALE GENOMIC DNA]</scope>
    <source>
        <strain evidence="1 2">AM-OR11-056</strain>
    </source>
</reference>
<proteinExistence type="predicted"/>
<organism evidence="1 2">
    <name type="scientific">Rhizopogon vesiculosus</name>
    <dbReference type="NCBI Taxonomy" id="180088"/>
    <lineage>
        <taxon>Eukaryota</taxon>
        <taxon>Fungi</taxon>
        <taxon>Dikarya</taxon>
        <taxon>Basidiomycota</taxon>
        <taxon>Agaricomycotina</taxon>
        <taxon>Agaricomycetes</taxon>
        <taxon>Agaricomycetidae</taxon>
        <taxon>Boletales</taxon>
        <taxon>Suillineae</taxon>
        <taxon>Rhizopogonaceae</taxon>
        <taxon>Rhizopogon</taxon>
    </lineage>
</organism>
<dbReference type="Proteomes" id="UP000183567">
    <property type="component" value="Unassembled WGS sequence"/>
</dbReference>
<dbReference type="AlphaFoldDB" id="A0A1J8QYI9"/>
<evidence type="ECO:0000313" key="2">
    <source>
        <dbReference type="Proteomes" id="UP000183567"/>
    </source>
</evidence>
<sequence>MNQDHPRRSKIPAQEQFVGIVMAAVHQEDDTFASGFNNVSNPDVRGGPLPTEIIPHECSYSLSLETSPQAILVLYIGYLEVWWLMQILEDDYSERLSILVGRVSC</sequence>
<evidence type="ECO:0000313" key="1">
    <source>
        <dbReference type="EMBL" id="OJA18568.1"/>
    </source>
</evidence>